<protein>
    <recommendedName>
        <fullName evidence="4">DUF2292 domain-containing protein</fullName>
    </recommendedName>
</protein>
<dbReference type="KEGG" id="aagg:ETAA8_10510"/>
<evidence type="ECO:0008006" key="4">
    <source>
        <dbReference type="Google" id="ProtNLM"/>
    </source>
</evidence>
<keyword evidence="3" id="KW-1185">Reference proteome</keyword>
<sequence length="73" mass="7865">MSTAQPALRRFSAPYRAQSRPGPAEQPALDEQIRAAIAGVNFGSVSIVVQDGVIVQLERIEKIRPAKADPVKP</sequence>
<feature type="region of interest" description="Disordered" evidence="1">
    <location>
        <begin position="1"/>
        <end position="26"/>
    </location>
</feature>
<reference evidence="2 3" key="1">
    <citation type="submission" date="2019-02" db="EMBL/GenBank/DDBJ databases">
        <title>Deep-cultivation of Planctomycetes and their phenomic and genomic characterization uncovers novel biology.</title>
        <authorList>
            <person name="Wiegand S."/>
            <person name="Jogler M."/>
            <person name="Boedeker C."/>
            <person name="Pinto D."/>
            <person name="Vollmers J."/>
            <person name="Rivas-Marin E."/>
            <person name="Kohn T."/>
            <person name="Peeters S.H."/>
            <person name="Heuer A."/>
            <person name="Rast P."/>
            <person name="Oberbeckmann S."/>
            <person name="Bunk B."/>
            <person name="Jeske O."/>
            <person name="Meyerdierks A."/>
            <person name="Storesund J.E."/>
            <person name="Kallscheuer N."/>
            <person name="Luecker S."/>
            <person name="Lage O.M."/>
            <person name="Pohl T."/>
            <person name="Merkel B.J."/>
            <person name="Hornburger P."/>
            <person name="Mueller R.-W."/>
            <person name="Bruemmer F."/>
            <person name="Labrenz M."/>
            <person name="Spormann A.M."/>
            <person name="Op den Camp H."/>
            <person name="Overmann J."/>
            <person name="Amann R."/>
            <person name="Jetten M.S.M."/>
            <person name="Mascher T."/>
            <person name="Medema M.H."/>
            <person name="Devos D.P."/>
            <person name="Kaster A.-K."/>
            <person name="Ovreas L."/>
            <person name="Rohde M."/>
            <person name="Galperin M.Y."/>
            <person name="Jogler C."/>
        </authorList>
    </citation>
    <scope>NUCLEOTIDE SEQUENCE [LARGE SCALE GENOMIC DNA]</scope>
    <source>
        <strain evidence="2 3">ETA_A8</strain>
    </source>
</reference>
<gene>
    <name evidence="2" type="ORF">ETAA8_10510</name>
</gene>
<dbReference type="Proteomes" id="UP000315017">
    <property type="component" value="Chromosome"/>
</dbReference>
<dbReference type="InterPro" id="IPR018743">
    <property type="entry name" value="DUF2292"/>
</dbReference>
<organism evidence="2 3">
    <name type="scientific">Anatilimnocola aggregata</name>
    <dbReference type="NCBI Taxonomy" id="2528021"/>
    <lineage>
        <taxon>Bacteria</taxon>
        <taxon>Pseudomonadati</taxon>
        <taxon>Planctomycetota</taxon>
        <taxon>Planctomycetia</taxon>
        <taxon>Pirellulales</taxon>
        <taxon>Pirellulaceae</taxon>
        <taxon>Anatilimnocola</taxon>
    </lineage>
</organism>
<accession>A0A517Y6W6</accession>
<dbReference type="Pfam" id="PF10055">
    <property type="entry name" value="DUF2292"/>
    <property type="match status" value="1"/>
</dbReference>
<evidence type="ECO:0000256" key="1">
    <source>
        <dbReference type="SAM" id="MobiDB-lite"/>
    </source>
</evidence>
<evidence type="ECO:0000313" key="2">
    <source>
        <dbReference type="EMBL" id="QDU25979.1"/>
    </source>
</evidence>
<proteinExistence type="predicted"/>
<name>A0A517Y6W6_9BACT</name>
<dbReference type="EMBL" id="CP036274">
    <property type="protein sequence ID" value="QDU25979.1"/>
    <property type="molecule type" value="Genomic_DNA"/>
</dbReference>
<evidence type="ECO:0000313" key="3">
    <source>
        <dbReference type="Proteomes" id="UP000315017"/>
    </source>
</evidence>
<dbReference type="RefSeq" id="WP_145085801.1">
    <property type="nucleotide sequence ID" value="NZ_CP036274.1"/>
</dbReference>
<dbReference type="AlphaFoldDB" id="A0A517Y6W6"/>
<dbReference type="OrthoDB" id="288142at2"/>